<dbReference type="EMBL" id="CADCUZ010000095">
    <property type="protein sequence ID" value="CAA9421955.1"/>
    <property type="molecule type" value="Genomic_DNA"/>
</dbReference>
<accession>A0A6J4PPG3</accession>
<feature type="compositionally biased region" description="Low complexity" evidence="1">
    <location>
        <begin position="20"/>
        <end position="36"/>
    </location>
</feature>
<reference evidence="2" key="1">
    <citation type="submission" date="2020-02" db="EMBL/GenBank/DDBJ databases">
        <authorList>
            <person name="Meier V. D."/>
        </authorList>
    </citation>
    <scope>NUCLEOTIDE SEQUENCE</scope>
    <source>
        <strain evidence="2">AVDCRST_MAG55</strain>
    </source>
</reference>
<proteinExistence type="predicted"/>
<evidence type="ECO:0000256" key="1">
    <source>
        <dbReference type="SAM" id="MobiDB-lite"/>
    </source>
</evidence>
<sequence length="59" mass="6181">WRGPRQARGSRPKTGRAECSNLGNTRGSTGSGRISGWTAWSSAWRGSKPRWGGPPAAGG</sequence>
<evidence type="ECO:0000313" key="2">
    <source>
        <dbReference type="EMBL" id="CAA9421955.1"/>
    </source>
</evidence>
<feature type="region of interest" description="Disordered" evidence="1">
    <location>
        <begin position="1"/>
        <end position="59"/>
    </location>
</feature>
<feature type="non-terminal residue" evidence="2">
    <location>
        <position position="59"/>
    </location>
</feature>
<protein>
    <submittedName>
        <fullName evidence="2">Uncharacterized protein</fullName>
    </submittedName>
</protein>
<name>A0A6J4PPG3_9ACTN</name>
<organism evidence="2">
    <name type="scientific">uncultured Rubrobacteraceae bacterium</name>
    <dbReference type="NCBI Taxonomy" id="349277"/>
    <lineage>
        <taxon>Bacteria</taxon>
        <taxon>Bacillati</taxon>
        <taxon>Actinomycetota</taxon>
        <taxon>Rubrobacteria</taxon>
        <taxon>Rubrobacterales</taxon>
        <taxon>Rubrobacteraceae</taxon>
        <taxon>environmental samples</taxon>
    </lineage>
</organism>
<gene>
    <name evidence="2" type="ORF">AVDCRST_MAG55-2058</name>
</gene>
<dbReference type="AlphaFoldDB" id="A0A6J4PPG3"/>
<feature type="non-terminal residue" evidence="2">
    <location>
        <position position="1"/>
    </location>
</feature>